<evidence type="ECO:0000313" key="2">
    <source>
        <dbReference type="Proteomes" id="UP000002424"/>
    </source>
</evidence>
<protein>
    <submittedName>
        <fullName evidence="1">Uncharacterized protein</fullName>
    </submittedName>
</protein>
<dbReference type="EnsemblBacteria" id="ACO78925">
    <property type="protein sequence ID" value="ACO78925"/>
    <property type="gene ID" value="Avin_27510"/>
</dbReference>
<proteinExistence type="predicted"/>
<reference evidence="1 2" key="1">
    <citation type="journal article" date="2009" name="J. Bacteriol.">
        <title>Genome sequence of Azotobacter vinelandii, an obligate aerobe specialized to support diverse anaerobic metabolic processes.</title>
        <authorList>
            <person name="Setubal J.C."/>
            <person name="dos Santos P."/>
            <person name="Goldman B.S."/>
            <person name="Ertesvag H."/>
            <person name="Espin G."/>
            <person name="Rubio L.M."/>
            <person name="Valla S."/>
            <person name="Almeida N.F."/>
            <person name="Balasubramanian D."/>
            <person name="Cromes L."/>
            <person name="Curatti L."/>
            <person name="Du Z."/>
            <person name="Godsy E."/>
            <person name="Goodner B."/>
            <person name="Hellner-Burris K."/>
            <person name="Hernandez J.A."/>
            <person name="Houmiel K."/>
            <person name="Imperial J."/>
            <person name="Kennedy C."/>
            <person name="Larson T.J."/>
            <person name="Latreille P."/>
            <person name="Ligon L.S."/>
            <person name="Lu J."/>
            <person name="Maerk M."/>
            <person name="Miller N.M."/>
            <person name="Norton S."/>
            <person name="O'Carroll I.P."/>
            <person name="Paulsen I."/>
            <person name="Raulfs E.C."/>
            <person name="Roemer R."/>
            <person name="Rosser J."/>
            <person name="Segura D."/>
            <person name="Slater S."/>
            <person name="Stricklin S.L."/>
            <person name="Studholme D.J."/>
            <person name="Sun J."/>
            <person name="Viana C.J."/>
            <person name="Wallin E."/>
            <person name="Wang B."/>
            <person name="Wheeler C."/>
            <person name="Zhu H."/>
            <person name="Dean D.R."/>
            <person name="Dixon R."/>
            <person name="Wood D."/>
        </authorList>
    </citation>
    <scope>NUCLEOTIDE SEQUENCE [LARGE SCALE GENOMIC DNA]</scope>
    <source>
        <strain evidence="2">DJ / ATCC BAA-1303</strain>
    </source>
</reference>
<gene>
    <name evidence="1" type="ordered locus">Avin_27510</name>
</gene>
<dbReference type="KEGG" id="avn:Avin_27510"/>
<keyword evidence="2" id="KW-1185">Reference proteome</keyword>
<dbReference type="STRING" id="322710.Avin_27510"/>
<dbReference type="EMBL" id="CP001157">
    <property type="protein sequence ID" value="ACO78925.1"/>
    <property type="molecule type" value="Genomic_DNA"/>
</dbReference>
<dbReference type="AlphaFoldDB" id="C1DKS3"/>
<dbReference type="Proteomes" id="UP000002424">
    <property type="component" value="Chromosome"/>
</dbReference>
<evidence type="ECO:0000313" key="1">
    <source>
        <dbReference type="EMBL" id="ACO78925.1"/>
    </source>
</evidence>
<dbReference type="HOGENOM" id="CLU_3380296_0_0_6"/>
<sequence length="33" mass="3773">MSCRSGCLRLFLRARPRTAISEKRITISAQSYT</sequence>
<accession>C1DKS3</accession>
<organism evidence="1 2">
    <name type="scientific">Azotobacter vinelandii (strain DJ / ATCC BAA-1303)</name>
    <dbReference type="NCBI Taxonomy" id="322710"/>
    <lineage>
        <taxon>Bacteria</taxon>
        <taxon>Pseudomonadati</taxon>
        <taxon>Pseudomonadota</taxon>
        <taxon>Gammaproteobacteria</taxon>
        <taxon>Pseudomonadales</taxon>
        <taxon>Pseudomonadaceae</taxon>
        <taxon>Azotobacter</taxon>
    </lineage>
</organism>
<name>C1DKS3_AZOVD</name>